<gene>
    <name evidence="1" type="ORF">E2C01_097894</name>
</gene>
<dbReference type="Proteomes" id="UP000324222">
    <property type="component" value="Unassembled WGS sequence"/>
</dbReference>
<sequence length="81" mass="8916">MVEADFIVVFNFLRMSTCGGGGDDDGGGDGGVGILKRSGGRRVGEGKWKWQRSKCWSRVLNCGKAWWRHRLASHPHTAAEL</sequence>
<proteinExistence type="predicted"/>
<name>A0A5B7K6Y2_PORTR</name>
<keyword evidence="2" id="KW-1185">Reference proteome</keyword>
<reference evidence="1 2" key="1">
    <citation type="submission" date="2019-05" db="EMBL/GenBank/DDBJ databases">
        <title>Another draft genome of Portunus trituberculatus and its Hox gene families provides insights of decapod evolution.</title>
        <authorList>
            <person name="Jeong J.-H."/>
            <person name="Song I."/>
            <person name="Kim S."/>
            <person name="Choi T."/>
            <person name="Kim D."/>
            <person name="Ryu S."/>
            <person name="Kim W."/>
        </authorList>
    </citation>
    <scope>NUCLEOTIDE SEQUENCE [LARGE SCALE GENOMIC DNA]</scope>
    <source>
        <tissue evidence="1">Muscle</tissue>
    </source>
</reference>
<accession>A0A5B7K6Y2</accession>
<evidence type="ECO:0000313" key="1">
    <source>
        <dbReference type="EMBL" id="MPD02317.1"/>
    </source>
</evidence>
<evidence type="ECO:0000313" key="2">
    <source>
        <dbReference type="Proteomes" id="UP000324222"/>
    </source>
</evidence>
<protein>
    <submittedName>
        <fullName evidence="1">Uncharacterized protein</fullName>
    </submittedName>
</protein>
<dbReference type="AlphaFoldDB" id="A0A5B7K6Y2"/>
<comment type="caution">
    <text evidence="1">The sequence shown here is derived from an EMBL/GenBank/DDBJ whole genome shotgun (WGS) entry which is preliminary data.</text>
</comment>
<organism evidence="1 2">
    <name type="scientific">Portunus trituberculatus</name>
    <name type="common">Swimming crab</name>
    <name type="synonym">Neptunus trituberculatus</name>
    <dbReference type="NCBI Taxonomy" id="210409"/>
    <lineage>
        <taxon>Eukaryota</taxon>
        <taxon>Metazoa</taxon>
        <taxon>Ecdysozoa</taxon>
        <taxon>Arthropoda</taxon>
        <taxon>Crustacea</taxon>
        <taxon>Multicrustacea</taxon>
        <taxon>Malacostraca</taxon>
        <taxon>Eumalacostraca</taxon>
        <taxon>Eucarida</taxon>
        <taxon>Decapoda</taxon>
        <taxon>Pleocyemata</taxon>
        <taxon>Brachyura</taxon>
        <taxon>Eubrachyura</taxon>
        <taxon>Portunoidea</taxon>
        <taxon>Portunidae</taxon>
        <taxon>Portuninae</taxon>
        <taxon>Portunus</taxon>
    </lineage>
</organism>
<dbReference type="EMBL" id="VSRR010130887">
    <property type="protein sequence ID" value="MPD02317.1"/>
    <property type="molecule type" value="Genomic_DNA"/>
</dbReference>